<reference evidence="1" key="1">
    <citation type="submission" date="2006-10" db="EMBL/GenBank/DDBJ databases">
        <authorList>
            <person name="Amadeo P."/>
            <person name="Zhao Q."/>
            <person name="Wortman J."/>
            <person name="Fraser-Liggett C."/>
            <person name="Carlton J."/>
        </authorList>
    </citation>
    <scope>NUCLEOTIDE SEQUENCE</scope>
    <source>
        <strain evidence="1">G3</strain>
    </source>
</reference>
<dbReference type="InParanoid" id="A2ETV6"/>
<accession>A2ETV6</accession>
<dbReference type="VEuPathDB" id="TrichDB:TVAG_192100"/>
<gene>
    <name evidence="1" type="ORF">TVAG_192100</name>
</gene>
<sequence length="170" mass="19807">MEHRELFDFAIREVKENALDPDSYKNIQQLFTDAINDKNDYHSAVSTAFSICKSALGIFSMYLELISPSLHSSLRFAKFSDLINLLEELGIYNEKECVEKMQLLNVETDEFGIPIFADKLHYDDYHLEITSFITQIINNNHRNESFRKGIYSLIFICLNDTEFLNLYDAL</sequence>
<protein>
    <submittedName>
        <fullName evidence="1">Uncharacterized protein</fullName>
    </submittedName>
</protein>
<evidence type="ECO:0000313" key="2">
    <source>
        <dbReference type="Proteomes" id="UP000001542"/>
    </source>
</evidence>
<keyword evidence="2" id="KW-1185">Reference proteome</keyword>
<organism evidence="1 2">
    <name type="scientific">Trichomonas vaginalis (strain ATCC PRA-98 / G3)</name>
    <dbReference type="NCBI Taxonomy" id="412133"/>
    <lineage>
        <taxon>Eukaryota</taxon>
        <taxon>Metamonada</taxon>
        <taxon>Parabasalia</taxon>
        <taxon>Trichomonadida</taxon>
        <taxon>Trichomonadidae</taxon>
        <taxon>Trichomonas</taxon>
    </lineage>
</organism>
<name>A2ETV6_TRIV3</name>
<evidence type="ECO:0000313" key="1">
    <source>
        <dbReference type="EMBL" id="EAY03911.1"/>
    </source>
</evidence>
<proteinExistence type="predicted"/>
<dbReference type="EMBL" id="DS113490">
    <property type="protein sequence ID" value="EAY03911.1"/>
    <property type="molecule type" value="Genomic_DNA"/>
</dbReference>
<dbReference type="AlphaFoldDB" id="A2ETV6"/>
<reference evidence="1" key="2">
    <citation type="journal article" date="2007" name="Science">
        <title>Draft genome sequence of the sexually transmitted pathogen Trichomonas vaginalis.</title>
        <authorList>
            <person name="Carlton J.M."/>
            <person name="Hirt R.P."/>
            <person name="Silva J.C."/>
            <person name="Delcher A.L."/>
            <person name="Schatz M."/>
            <person name="Zhao Q."/>
            <person name="Wortman J.R."/>
            <person name="Bidwell S.L."/>
            <person name="Alsmark U.C.M."/>
            <person name="Besteiro S."/>
            <person name="Sicheritz-Ponten T."/>
            <person name="Noel C.J."/>
            <person name="Dacks J.B."/>
            <person name="Foster P.G."/>
            <person name="Simillion C."/>
            <person name="Van de Peer Y."/>
            <person name="Miranda-Saavedra D."/>
            <person name="Barton G.J."/>
            <person name="Westrop G.D."/>
            <person name="Mueller S."/>
            <person name="Dessi D."/>
            <person name="Fiori P.L."/>
            <person name="Ren Q."/>
            <person name="Paulsen I."/>
            <person name="Zhang H."/>
            <person name="Bastida-Corcuera F.D."/>
            <person name="Simoes-Barbosa A."/>
            <person name="Brown M.T."/>
            <person name="Hayes R.D."/>
            <person name="Mukherjee M."/>
            <person name="Okumura C.Y."/>
            <person name="Schneider R."/>
            <person name="Smith A.J."/>
            <person name="Vanacova S."/>
            <person name="Villalvazo M."/>
            <person name="Haas B.J."/>
            <person name="Pertea M."/>
            <person name="Feldblyum T.V."/>
            <person name="Utterback T.R."/>
            <person name="Shu C.L."/>
            <person name="Osoegawa K."/>
            <person name="de Jong P.J."/>
            <person name="Hrdy I."/>
            <person name="Horvathova L."/>
            <person name="Zubacova Z."/>
            <person name="Dolezal P."/>
            <person name="Malik S.B."/>
            <person name="Logsdon J.M. Jr."/>
            <person name="Henze K."/>
            <person name="Gupta A."/>
            <person name="Wang C.C."/>
            <person name="Dunne R.L."/>
            <person name="Upcroft J.A."/>
            <person name="Upcroft P."/>
            <person name="White O."/>
            <person name="Salzberg S.L."/>
            <person name="Tang P."/>
            <person name="Chiu C.-H."/>
            <person name="Lee Y.-S."/>
            <person name="Embley T.M."/>
            <person name="Coombs G.H."/>
            <person name="Mottram J.C."/>
            <person name="Tachezy J."/>
            <person name="Fraser-Liggett C.M."/>
            <person name="Johnson P.J."/>
        </authorList>
    </citation>
    <scope>NUCLEOTIDE SEQUENCE [LARGE SCALE GENOMIC DNA]</scope>
    <source>
        <strain evidence="1">G3</strain>
    </source>
</reference>
<dbReference type="Proteomes" id="UP000001542">
    <property type="component" value="Unassembled WGS sequence"/>
</dbReference>
<dbReference type="VEuPathDB" id="TrichDB:TVAGG3_0252880"/>